<dbReference type="PANTHER" id="PTHR34216">
    <property type="match status" value="1"/>
</dbReference>
<organism evidence="5 6">
    <name type="scientific">Streptomyces argenteolus</name>
    <dbReference type="NCBI Taxonomy" id="67274"/>
    <lineage>
        <taxon>Bacteria</taxon>
        <taxon>Bacillati</taxon>
        <taxon>Actinomycetota</taxon>
        <taxon>Actinomycetes</taxon>
        <taxon>Kitasatosporales</taxon>
        <taxon>Streptomycetaceae</taxon>
        <taxon>Streptomyces</taxon>
    </lineage>
</organism>
<dbReference type="Proteomes" id="UP001602322">
    <property type="component" value="Unassembled WGS sequence"/>
</dbReference>
<feature type="region of interest" description="Disordered" evidence="3">
    <location>
        <begin position="39"/>
        <end position="62"/>
    </location>
</feature>
<gene>
    <name evidence="5" type="ORF">ACFY8O_31945</name>
</gene>
<comment type="subcellular location">
    <subcellularLocation>
        <location evidence="1">Secreted</location>
    </subcellularLocation>
</comment>
<dbReference type="EMBL" id="JBIBEG010000013">
    <property type="protein sequence ID" value="MFF5900508.1"/>
    <property type="molecule type" value="Genomic_DNA"/>
</dbReference>
<feature type="domain" description="NodB homology" evidence="4">
    <location>
        <begin position="119"/>
        <end position="268"/>
    </location>
</feature>
<evidence type="ECO:0000256" key="2">
    <source>
        <dbReference type="ARBA" id="ARBA00022729"/>
    </source>
</evidence>
<dbReference type="CDD" id="cd10918">
    <property type="entry name" value="CE4_NodB_like_5s_6s"/>
    <property type="match status" value="1"/>
</dbReference>
<keyword evidence="6" id="KW-1185">Reference proteome</keyword>
<feature type="region of interest" description="Disordered" evidence="3">
    <location>
        <begin position="337"/>
        <end position="361"/>
    </location>
</feature>
<keyword evidence="5" id="KW-0378">Hydrolase</keyword>
<sequence>MTRSAPARALLGLLALTLVCVPFYGAWRYHEFRRAVTSQEAPPRPAAGAGAAAQGASAGPRTRGAGPVVLAYHDVGRNGSSRYTVTPEAFDAQLAALAAAGYRTLSSAEFVAYLRGGRAPGPRSVFLTFDDGTHGLWVHADRILAKYRMRAAAFLITRAVGSHRPYYLSWEEIGRMAGSGRWDFENHTHDLHRRAAVGADGRRSSVLTGRLWLPGEARRETEAEYRRRVEEDLDRANADITRHGLPAPRLFAYPFSEASGDEAAMTTNATLRAALDARFTAALTNSSDRPLPAGRRAAAAREVQRVEVTAETGVRDLLAAVERWTAVSPDACPAPLTRPGLWRRNDRSGATGLGALTGAGPHPEGTEYAAASYRPASTADWSSYTVDARAARLRESKNNVGLIVRDGSLDPLAVAVSFSYVRLMERQGGHWREVGRRKLRNAAEHRVTVTVDGDRTLVVVDGTVQIKRSGSRVTGGDASGGFALSVRNGDPDGVWPRFASLSVRPSAGGDGAAGKGAGRKAAGDR</sequence>
<feature type="region of interest" description="Disordered" evidence="3">
    <location>
        <begin position="502"/>
        <end position="525"/>
    </location>
</feature>
<comment type="caution">
    <text evidence="5">The sequence shown here is derived from an EMBL/GenBank/DDBJ whole genome shotgun (WGS) entry which is preliminary data.</text>
</comment>
<evidence type="ECO:0000259" key="4">
    <source>
        <dbReference type="Pfam" id="PF01522"/>
    </source>
</evidence>
<dbReference type="Pfam" id="PF01522">
    <property type="entry name" value="Polysacc_deac_1"/>
    <property type="match status" value="1"/>
</dbReference>
<feature type="compositionally biased region" description="Low complexity" evidence="3">
    <location>
        <begin position="46"/>
        <end position="60"/>
    </location>
</feature>
<reference evidence="5 6" key="1">
    <citation type="submission" date="2024-10" db="EMBL/GenBank/DDBJ databases">
        <title>The Natural Products Discovery Center: Release of the First 8490 Sequenced Strains for Exploring Actinobacteria Biosynthetic Diversity.</title>
        <authorList>
            <person name="Kalkreuter E."/>
            <person name="Kautsar S.A."/>
            <person name="Yang D."/>
            <person name="Bader C.D."/>
            <person name="Teijaro C.N."/>
            <person name="Fluegel L."/>
            <person name="Davis C.M."/>
            <person name="Simpson J.R."/>
            <person name="Lauterbach L."/>
            <person name="Steele A.D."/>
            <person name="Gui C."/>
            <person name="Meng S."/>
            <person name="Li G."/>
            <person name="Viehrig K."/>
            <person name="Ye F."/>
            <person name="Su P."/>
            <person name="Kiefer A.F."/>
            <person name="Nichols A."/>
            <person name="Cepeda A.J."/>
            <person name="Yan W."/>
            <person name="Fan B."/>
            <person name="Jiang Y."/>
            <person name="Adhikari A."/>
            <person name="Zheng C.-J."/>
            <person name="Schuster L."/>
            <person name="Cowan T.M."/>
            <person name="Smanski M.J."/>
            <person name="Chevrette M.G."/>
            <person name="De Carvalho L.P.S."/>
            <person name="Shen B."/>
        </authorList>
    </citation>
    <scope>NUCLEOTIDE SEQUENCE [LARGE SCALE GENOMIC DNA]</scope>
    <source>
        <strain evidence="5 6">NPDC012540</strain>
    </source>
</reference>
<evidence type="ECO:0000256" key="1">
    <source>
        <dbReference type="ARBA" id="ARBA00004613"/>
    </source>
</evidence>
<dbReference type="Gene3D" id="2.60.120.560">
    <property type="entry name" value="Exo-inulinase, domain 1"/>
    <property type="match status" value="1"/>
</dbReference>
<proteinExistence type="predicted"/>
<evidence type="ECO:0000256" key="3">
    <source>
        <dbReference type="SAM" id="MobiDB-lite"/>
    </source>
</evidence>
<dbReference type="SUPFAM" id="SSF88713">
    <property type="entry name" value="Glycoside hydrolase/deacetylase"/>
    <property type="match status" value="1"/>
</dbReference>
<evidence type="ECO:0000313" key="6">
    <source>
        <dbReference type="Proteomes" id="UP001602322"/>
    </source>
</evidence>
<protein>
    <submittedName>
        <fullName evidence="5">Polysaccharide deacetylase family protein</fullName>
        <ecNumber evidence="5">3.-.-.-</ecNumber>
    </submittedName>
</protein>
<dbReference type="InterPro" id="IPR002509">
    <property type="entry name" value="NODB_dom"/>
</dbReference>
<dbReference type="RefSeq" id="WP_387908597.1">
    <property type="nucleotide sequence ID" value="NZ_JBIBEG010000013.1"/>
</dbReference>
<keyword evidence="2" id="KW-0732">Signal</keyword>
<name>A0ABW6XFH6_9ACTN</name>
<dbReference type="InterPro" id="IPR051398">
    <property type="entry name" value="Polysacch_Deacetylase"/>
</dbReference>
<dbReference type="EC" id="3.-.-.-" evidence="5"/>
<evidence type="ECO:0000313" key="5">
    <source>
        <dbReference type="EMBL" id="MFF5900508.1"/>
    </source>
</evidence>
<dbReference type="Gene3D" id="3.20.20.370">
    <property type="entry name" value="Glycoside hydrolase/deacetylase"/>
    <property type="match status" value="1"/>
</dbReference>
<dbReference type="PANTHER" id="PTHR34216:SF3">
    <property type="entry name" value="POLY-BETA-1,6-N-ACETYL-D-GLUCOSAMINE N-DEACETYLASE"/>
    <property type="match status" value="1"/>
</dbReference>
<dbReference type="InterPro" id="IPR011330">
    <property type="entry name" value="Glyco_hydro/deAcase_b/a-brl"/>
</dbReference>
<dbReference type="GO" id="GO:0016787">
    <property type="term" value="F:hydrolase activity"/>
    <property type="evidence" value="ECO:0007669"/>
    <property type="project" value="UniProtKB-KW"/>
</dbReference>
<accession>A0ABW6XFH6</accession>